<accession>A0A7J3I7Y0</accession>
<feature type="binding site" evidence="1">
    <location>
        <position position="208"/>
    </location>
    <ligand>
        <name>shikimate</name>
        <dbReference type="ChEBI" id="CHEBI:36208"/>
    </ligand>
</feature>
<dbReference type="PANTHER" id="PTHR21089:SF1">
    <property type="entry name" value="BIFUNCTIONAL 3-DEHYDROQUINATE DEHYDRATASE_SHIKIMATE DEHYDROGENASE, CHLOROPLASTIC"/>
    <property type="match status" value="1"/>
</dbReference>
<dbReference type="InterPro" id="IPR013708">
    <property type="entry name" value="Shikimate_DH-bd_N"/>
</dbReference>
<feature type="binding site" evidence="1">
    <location>
        <position position="236"/>
    </location>
    <ligand>
        <name>shikimate</name>
        <dbReference type="ChEBI" id="CHEBI:36208"/>
    </ligand>
</feature>
<organism evidence="4">
    <name type="scientific">Ignisphaera aggregans</name>
    <dbReference type="NCBI Taxonomy" id="334771"/>
    <lineage>
        <taxon>Archaea</taxon>
        <taxon>Thermoproteota</taxon>
        <taxon>Thermoprotei</taxon>
        <taxon>Desulfurococcales</taxon>
        <taxon>Desulfurococcaceae</taxon>
        <taxon>Ignisphaera</taxon>
    </lineage>
</organism>
<gene>
    <name evidence="1" type="primary">aroE</name>
    <name evidence="4" type="ORF">ENT87_04060</name>
    <name evidence="5" type="ORF">ENU30_02580</name>
</gene>
<comment type="pathway">
    <text evidence="1">Metabolic intermediate biosynthesis; chorismate biosynthesis; chorismate from D-erythrose 4-phosphate and phosphoenolpyruvate: step 4/7.</text>
</comment>
<evidence type="ECO:0000256" key="1">
    <source>
        <dbReference type="HAMAP-Rule" id="MF_00222"/>
    </source>
</evidence>
<dbReference type="GO" id="GO:0019632">
    <property type="term" value="P:shikimate metabolic process"/>
    <property type="evidence" value="ECO:0007669"/>
    <property type="project" value="TreeGrafter"/>
</dbReference>
<keyword evidence="1" id="KW-0028">Amino-acid biosynthesis</keyword>
<comment type="caution">
    <text evidence="1">Lacks conserved residue(s) required for the propagation of feature annotation.</text>
</comment>
<protein>
    <recommendedName>
        <fullName evidence="1">Shikimate dehydrogenase (NADP(+))</fullName>
        <shortName evidence="1">SDH</shortName>
        <ecNumber evidence="1">1.1.1.25</ecNumber>
    </recommendedName>
</protein>
<comment type="subunit">
    <text evidence="1">Homodimer.</text>
</comment>
<feature type="binding site" evidence="1">
    <location>
        <position position="103"/>
    </location>
    <ligand>
        <name>shikimate</name>
        <dbReference type="ChEBI" id="CHEBI:36208"/>
    </ligand>
</feature>
<feature type="domain" description="Shikimate dehydrogenase substrate binding N-terminal" evidence="3">
    <location>
        <begin position="13"/>
        <end position="94"/>
    </location>
</feature>
<dbReference type="InterPro" id="IPR036291">
    <property type="entry name" value="NAD(P)-bd_dom_sf"/>
</dbReference>
<dbReference type="GO" id="GO:0009423">
    <property type="term" value="P:chorismate biosynthetic process"/>
    <property type="evidence" value="ECO:0007669"/>
    <property type="project" value="UniProtKB-UniRule"/>
</dbReference>
<dbReference type="InterPro" id="IPR046346">
    <property type="entry name" value="Aminoacid_DH-like_N_sf"/>
</dbReference>
<dbReference type="Pfam" id="PF08501">
    <property type="entry name" value="Shikimate_dh_N"/>
    <property type="match status" value="1"/>
</dbReference>
<dbReference type="GO" id="GO:0004764">
    <property type="term" value="F:shikimate 3-dehydrogenase (NADP+) activity"/>
    <property type="evidence" value="ECO:0007669"/>
    <property type="project" value="UniProtKB-UniRule"/>
</dbReference>
<evidence type="ECO:0000259" key="3">
    <source>
        <dbReference type="Pfam" id="PF08501"/>
    </source>
</evidence>
<dbReference type="InterPro" id="IPR006151">
    <property type="entry name" value="Shikm_DH/Glu-tRNA_Rdtase"/>
</dbReference>
<dbReference type="HAMAP" id="MF_00222">
    <property type="entry name" value="Shikimate_DH_AroE"/>
    <property type="match status" value="1"/>
</dbReference>
<comment type="caution">
    <text evidence="4">The sequence shown here is derived from an EMBL/GenBank/DDBJ whole genome shotgun (WGS) entry which is preliminary data.</text>
</comment>
<reference evidence="4" key="1">
    <citation type="journal article" date="2020" name="mSystems">
        <title>Genome- and Community-Level Interaction Insights into Carbon Utilization and Element Cycling Functions of Hydrothermarchaeota in Hydrothermal Sediment.</title>
        <authorList>
            <person name="Zhou Z."/>
            <person name="Liu Y."/>
            <person name="Xu W."/>
            <person name="Pan J."/>
            <person name="Luo Z.H."/>
            <person name="Li M."/>
        </authorList>
    </citation>
    <scope>NUCLEOTIDE SEQUENCE [LARGE SCALE GENOMIC DNA]</scope>
    <source>
        <strain evidence="4">SpSt-618</strain>
        <strain evidence="5">SpSt-657</strain>
    </source>
</reference>
<dbReference type="SUPFAM" id="SSF51735">
    <property type="entry name" value="NAD(P)-binding Rossmann-fold domains"/>
    <property type="match status" value="1"/>
</dbReference>
<dbReference type="SUPFAM" id="SSF53223">
    <property type="entry name" value="Aminoacid dehydrogenase-like, N-terminal domain"/>
    <property type="match status" value="1"/>
</dbReference>
<dbReference type="GO" id="GO:0008652">
    <property type="term" value="P:amino acid biosynthetic process"/>
    <property type="evidence" value="ECO:0007669"/>
    <property type="project" value="UniProtKB-KW"/>
</dbReference>
<dbReference type="EMBL" id="DTAI01000119">
    <property type="protein sequence ID" value="HGN36707.1"/>
    <property type="molecule type" value="Genomic_DNA"/>
</dbReference>
<evidence type="ECO:0000313" key="4">
    <source>
        <dbReference type="EMBL" id="HGN36707.1"/>
    </source>
</evidence>
<feature type="binding site" evidence="1">
    <location>
        <position position="67"/>
    </location>
    <ligand>
        <name>shikimate</name>
        <dbReference type="ChEBI" id="CHEBI:36208"/>
    </ligand>
</feature>
<comment type="catalytic activity">
    <reaction evidence="1">
        <text>shikimate + NADP(+) = 3-dehydroshikimate + NADPH + H(+)</text>
        <dbReference type="Rhea" id="RHEA:17737"/>
        <dbReference type="ChEBI" id="CHEBI:15378"/>
        <dbReference type="ChEBI" id="CHEBI:16630"/>
        <dbReference type="ChEBI" id="CHEBI:36208"/>
        <dbReference type="ChEBI" id="CHEBI:57783"/>
        <dbReference type="ChEBI" id="CHEBI:58349"/>
        <dbReference type="EC" id="1.1.1.25"/>
    </reaction>
</comment>
<feature type="binding site" evidence="1">
    <location>
        <position position="229"/>
    </location>
    <ligand>
        <name>NADP(+)</name>
        <dbReference type="ChEBI" id="CHEBI:58349"/>
    </ligand>
</feature>
<dbReference type="UniPathway" id="UPA00053">
    <property type="reaction ID" value="UER00087"/>
</dbReference>
<dbReference type="Gene3D" id="3.40.50.720">
    <property type="entry name" value="NAD(P)-binding Rossmann-like Domain"/>
    <property type="match status" value="1"/>
</dbReference>
<feature type="binding site" evidence="1">
    <location>
        <position position="206"/>
    </location>
    <ligand>
        <name>NADP(+)</name>
        <dbReference type="ChEBI" id="CHEBI:58349"/>
    </ligand>
</feature>
<evidence type="ECO:0000259" key="2">
    <source>
        <dbReference type="Pfam" id="PF01488"/>
    </source>
</evidence>
<dbReference type="InterPro" id="IPR022893">
    <property type="entry name" value="Shikimate_DH_fam"/>
</dbReference>
<comment type="similarity">
    <text evidence="1">Belongs to the shikimate dehydrogenase family.</text>
</comment>
<keyword evidence="1" id="KW-0560">Oxidoreductase</keyword>
<comment type="function">
    <text evidence="1">Involved in the biosynthesis of the chorismate, which leads to the biosynthesis of aromatic amino acids. Catalyzes the reversible NADPH linked reduction of 3-dehydroshikimate (DHSA) to yield shikimate (SA).</text>
</comment>
<proteinExistence type="inferred from homology"/>
<sequence>MSWINANTKLFGLVGHNISYTLSPAIHNYIFQETGYNAIYLAFDIPEEKFGRDIYTIIDLCEGINITIPYKEKVIEFLNDIDHNSERIGAVNTIHRGRGYNTDYIAIKSLVNEKMGSIAGMICYIYGAGGAAKASAVALGDLGCKLFIVNRSTERAVELVRRLGRLGYEAYVGNTCTDSVDIVVNATPNPSYVHDSCLTAKLVVELVYTPVETILVRKAKNRGVKIVNGIEVLVRQAIESQKIWNGIYFPEDRVIGYLYGRKFIW</sequence>
<evidence type="ECO:0000313" key="5">
    <source>
        <dbReference type="EMBL" id="HGQ17856.1"/>
    </source>
</evidence>
<dbReference type="AlphaFoldDB" id="A0A7J3I7Y0"/>
<keyword evidence="1" id="KW-0521">NADP</keyword>
<name>A0A7J3I7Y0_9CREN</name>
<feature type="domain" description="Quinate/shikimate 5-dehydrogenase/glutamyl-tRNA reductase" evidence="2">
    <location>
        <begin position="110"/>
        <end position="194"/>
    </location>
</feature>
<dbReference type="Gene3D" id="3.40.50.10860">
    <property type="entry name" value="Leucine Dehydrogenase, chain A, domain 1"/>
    <property type="match status" value="1"/>
</dbReference>
<feature type="binding site" evidence="1">
    <location>
        <begin position="127"/>
        <end position="131"/>
    </location>
    <ligand>
        <name>NADP(+)</name>
        <dbReference type="ChEBI" id="CHEBI:58349"/>
    </ligand>
</feature>
<dbReference type="GO" id="GO:0009073">
    <property type="term" value="P:aromatic amino acid family biosynthetic process"/>
    <property type="evidence" value="ECO:0007669"/>
    <property type="project" value="UniProtKB-KW"/>
</dbReference>
<dbReference type="EC" id="1.1.1.25" evidence="1"/>
<feature type="active site" description="Proton acceptor" evidence="1">
    <location>
        <position position="71"/>
    </location>
</feature>
<dbReference type="Pfam" id="PF01488">
    <property type="entry name" value="Shikimate_DH"/>
    <property type="match status" value="1"/>
</dbReference>
<keyword evidence="1" id="KW-0057">Aromatic amino acid biosynthesis</keyword>
<dbReference type="PANTHER" id="PTHR21089">
    <property type="entry name" value="SHIKIMATE DEHYDROGENASE"/>
    <property type="match status" value="1"/>
</dbReference>
<feature type="binding site" evidence="1">
    <location>
        <position position="92"/>
    </location>
    <ligand>
        <name>shikimate</name>
        <dbReference type="ChEBI" id="CHEBI:36208"/>
    </ligand>
</feature>
<dbReference type="EMBL" id="DTBZ01000060">
    <property type="protein sequence ID" value="HGQ17856.1"/>
    <property type="molecule type" value="Genomic_DNA"/>
</dbReference>
<feature type="binding site" evidence="1">
    <location>
        <begin position="21"/>
        <end position="23"/>
    </location>
    <ligand>
        <name>shikimate</name>
        <dbReference type="ChEBI" id="CHEBI:36208"/>
    </ligand>
</feature>